<dbReference type="Proteomes" id="UP001273166">
    <property type="component" value="Unassembled WGS sequence"/>
</dbReference>
<dbReference type="InterPro" id="IPR050092">
    <property type="entry name" value="RNase_H"/>
</dbReference>
<dbReference type="GeneID" id="87889490"/>
<keyword evidence="10" id="KW-1185">Reference proteome</keyword>
<name>A0AAJ0H4S3_9PEZI</name>
<evidence type="ECO:0000256" key="6">
    <source>
        <dbReference type="ARBA" id="ARBA00022759"/>
    </source>
</evidence>
<comment type="caution">
    <text evidence="9">The sequence shown here is derived from an EMBL/GenBank/DDBJ whole genome shotgun (WGS) entry which is preliminary data.</text>
</comment>
<dbReference type="AlphaFoldDB" id="A0AAJ0H4S3"/>
<dbReference type="GO" id="GO:0043137">
    <property type="term" value="P:DNA replication, removal of RNA primer"/>
    <property type="evidence" value="ECO:0007669"/>
    <property type="project" value="TreeGrafter"/>
</dbReference>
<accession>A0AAJ0H4S3</accession>
<evidence type="ECO:0000259" key="8">
    <source>
        <dbReference type="PROSITE" id="PS50879"/>
    </source>
</evidence>
<evidence type="ECO:0000256" key="3">
    <source>
        <dbReference type="ARBA" id="ARBA00012180"/>
    </source>
</evidence>
<dbReference type="InterPro" id="IPR012337">
    <property type="entry name" value="RNaseH-like_sf"/>
</dbReference>
<dbReference type="EMBL" id="JAUDZG010000001">
    <property type="protein sequence ID" value="KAK3311712.1"/>
    <property type="molecule type" value="Genomic_DNA"/>
</dbReference>
<evidence type="ECO:0000256" key="4">
    <source>
        <dbReference type="ARBA" id="ARBA00022722"/>
    </source>
</evidence>
<dbReference type="CDD" id="cd13934">
    <property type="entry name" value="RNase_H_Dikarya_like"/>
    <property type="match status" value="1"/>
</dbReference>
<comment type="similarity">
    <text evidence="2">Belongs to the RNase H family.</text>
</comment>
<keyword evidence="5" id="KW-0479">Metal-binding</keyword>
<keyword evidence="7" id="KW-0378">Hydrolase</keyword>
<protein>
    <recommendedName>
        <fullName evidence="3">ribonuclease H</fullName>
        <ecNumber evidence="3">3.1.26.4</ecNumber>
    </recommendedName>
</protein>
<organism evidence="9 10">
    <name type="scientific">Chaetomium strumarium</name>
    <dbReference type="NCBI Taxonomy" id="1170767"/>
    <lineage>
        <taxon>Eukaryota</taxon>
        <taxon>Fungi</taxon>
        <taxon>Dikarya</taxon>
        <taxon>Ascomycota</taxon>
        <taxon>Pezizomycotina</taxon>
        <taxon>Sordariomycetes</taxon>
        <taxon>Sordariomycetidae</taxon>
        <taxon>Sordariales</taxon>
        <taxon>Chaetomiaceae</taxon>
        <taxon>Chaetomium</taxon>
    </lineage>
</organism>
<dbReference type="EC" id="3.1.26.4" evidence="3"/>
<proteinExistence type="inferred from homology"/>
<feature type="domain" description="RNase H type-1" evidence="8">
    <location>
        <begin position="266"/>
        <end position="421"/>
    </location>
</feature>
<evidence type="ECO:0000313" key="10">
    <source>
        <dbReference type="Proteomes" id="UP001273166"/>
    </source>
</evidence>
<dbReference type="InterPro" id="IPR036397">
    <property type="entry name" value="RNaseH_sf"/>
</dbReference>
<keyword evidence="6" id="KW-0255">Endonuclease</keyword>
<keyword evidence="4" id="KW-0540">Nuclease</keyword>
<gene>
    <name evidence="9" type="ORF">B0T15DRAFT_565206</name>
</gene>
<evidence type="ECO:0000256" key="5">
    <source>
        <dbReference type="ARBA" id="ARBA00022723"/>
    </source>
</evidence>
<evidence type="ECO:0000313" key="9">
    <source>
        <dbReference type="EMBL" id="KAK3311712.1"/>
    </source>
</evidence>
<reference evidence="9" key="1">
    <citation type="journal article" date="2023" name="Mol. Phylogenet. Evol.">
        <title>Genome-scale phylogeny and comparative genomics of the fungal order Sordariales.</title>
        <authorList>
            <person name="Hensen N."/>
            <person name="Bonometti L."/>
            <person name="Westerberg I."/>
            <person name="Brannstrom I.O."/>
            <person name="Guillou S."/>
            <person name="Cros-Aarteil S."/>
            <person name="Calhoun S."/>
            <person name="Haridas S."/>
            <person name="Kuo A."/>
            <person name="Mondo S."/>
            <person name="Pangilinan J."/>
            <person name="Riley R."/>
            <person name="LaButti K."/>
            <person name="Andreopoulos B."/>
            <person name="Lipzen A."/>
            <person name="Chen C."/>
            <person name="Yan M."/>
            <person name="Daum C."/>
            <person name="Ng V."/>
            <person name="Clum A."/>
            <person name="Steindorff A."/>
            <person name="Ohm R.A."/>
            <person name="Martin F."/>
            <person name="Silar P."/>
            <person name="Natvig D.O."/>
            <person name="Lalanne C."/>
            <person name="Gautier V."/>
            <person name="Ament-Velasquez S.L."/>
            <person name="Kruys A."/>
            <person name="Hutchinson M.I."/>
            <person name="Powell A.J."/>
            <person name="Barry K."/>
            <person name="Miller A.N."/>
            <person name="Grigoriev I.V."/>
            <person name="Debuchy R."/>
            <person name="Gladieux P."/>
            <person name="Hiltunen Thoren M."/>
            <person name="Johannesson H."/>
        </authorList>
    </citation>
    <scope>NUCLEOTIDE SEQUENCE</scope>
    <source>
        <strain evidence="9">CBS 333.67</strain>
    </source>
</reference>
<dbReference type="GO" id="GO:0046872">
    <property type="term" value="F:metal ion binding"/>
    <property type="evidence" value="ECO:0007669"/>
    <property type="project" value="UniProtKB-KW"/>
</dbReference>
<comment type="catalytic activity">
    <reaction evidence="1">
        <text>Endonucleolytic cleavage to 5'-phosphomonoester.</text>
        <dbReference type="EC" id="3.1.26.4"/>
    </reaction>
</comment>
<evidence type="ECO:0000256" key="7">
    <source>
        <dbReference type="ARBA" id="ARBA00022801"/>
    </source>
</evidence>
<dbReference type="InterPro" id="IPR002156">
    <property type="entry name" value="RNaseH_domain"/>
</dbReference>
<dbReference type="Pfam" id="PF00075">
    <property type="entry name" value="RNase_H"/>
    <property type="match status" value="1"/>
</dbReference>
<dbReference type="PANTHER" id="PTHR10642:SF26">
    <property type="entry name" value="RIBONUCLEASE H1"/>
    <property type="match status" value="1"/>
</dbReference>
<dbReference type="SUPFAM" id="SSF53098">
    <property type="entry name" value="Ribonuclease H-like"/>
    <property type="match status" value="1"/>
</dbReference>
<evidence type="ECO:0000256" key="1">
    <source>
        <dbReference type="ARBA" id="ARBA00000077"/>
    </source>
</evidence>
<evidence type="ECO:0000256" key="2">
    <source>
        <dbReference type="ARBA" id="ARBA00005300"/>
    </source>
</evidence>
<reference evidence="9" key="2">
    <citation type="submission" date="2023-06" db="EMBL/GenBank/DDBJ databases">
        <authorList>
            <consortium name="Lawrence Berkeley National Laboratory"/>
            <person name="Mondo S.J."/>
            <person name="Hensen N."/>
            <person name="Bonometti L."/>
            <person name="Westerberg I."/>
            <person name="Brannstrom I.O."/>
            <person name="Guillou S."/>
            <person name="Cros-Aarteil S."/>
            <person name="Calhoun S."/>
            <person name="Haridas S."/>
            <person name="Kuo A."/>
            <person name="Pangilinan J."/>
            <person name="Riley R."/>
            <person name="Labutti K."/>
            <person name="Andreopoulos B."/>
            <person name="Lipzen A."/>
            <person name="Chen C."/>
            <person name="Yanf M."/>
            <person name="Daum C."/>
            <person name="Ng V."/>
            <person name="Clum A."/>
            <person name="Steindorff A."/>
            <person name="Ohm R."/>
            <person name="Martin F."/>
            <person name="Silar P."/>
            <person name="Natvig D."/>
            <person name="Lalanne C."/>
            <person name="Gautier V."/>
            <person name="Ament-Velasquez S.L."/>
            <person name="Kruys A."/>
            <person name="Hutchinson M.I."/>
            <person name="Powell A.J."/>
            <person name="Barry K."/>
            <person name="Miller A.N."/>
            <person name="Grigoriev I.V."/>
            <person name="Debuchy R."/>
            <person name="Gladieux P."/>
            <person name="Thoren M.H."/>
            <person name="Johannesson H."/>
        </authorList>
    </citation>
    <scope>NUCLEOTIDE SEQUENCE</scope>
    <source>
        <strain evidence="9">CBS 333.67</strain>
    </source>
</reference>
<dbReference type="PROSITE" id="PS50879">
    <property type="entry name" value="RNASE_H_1"/>
    <property type="match status" value="1"/>
</dbReference>
<dbReference type="GO" id="GO:0003676">
    <property type="term" value="F:nucleic acid binding"/>
    <property type="evidence" value="ECO:0007669"/>
    <property type="project" value="InterPro"/>
</dbReference>
<dbReference type="GO" id="GO:0004523">
    <property type="term" value="F:RNA-DNA hybrid ribonuclease activity"/>
    <property type="evidence" value="ECO:0007669"/>
    <property type="project" value="UniProtKB-EC"/>
</dbReference>
<sequence>MMARFHAADALLKVNNAVAMEKALDHFTDMLRLCRSDNLGARDIVPGLLLPLGREQEYYDFLKWRATVDVDGNYDWDDTTLPYLDTRKADAFEPVDMMFRSLSLSHLVMLTLLKLRLRLDLEAYSESQFGFDFEKTLEPDTACRKTIARTITSLERQYRTLCRTVHDTNPYFWDALVDEWGEGAAMPPYYTHGSMEEAQLAVYQCRPAWQESEDALVLMTVTIEKRRGVRSVFPTQFIPPAHSSSQVFLPARVGEVGSVWYVSANQPGQVLVYVDGAGMGNGQANPRAGWAVVHGPDAVICGRLEDKRSFGADSVATSNRAELRAAIAALRLCDWRARGFDSIVIATDSTYVVDGATGWTRGWICNGWKTGTGNNVKNKDLWELLLGETERLGDRGLRVALWRIPREQNAVADTWAKKAAETGRAEPLFRDVTLEAASRTTPAPTNAGLGSNTRILALCLEYEGLFDDCYGSLVSQLNSKAKMERATTTEAALRKLSEEPRRPKVLERVIDRLREGVTVVVAGCFSSMVTMGQFDRFFALKLRQQAGTRGLSRPLLPSYSQKALFVKNVDKSAVWYSDSETPEEVAVAFTKVGRGWLGYVGDVNGEGGSNAAVLAMCGLLD</sequence>
<dbReference type="PANTHER" id="PTHR10642">
    <property type="entry name" value="RIBONUCLEASE H1"/>
    <property type="match status" value="1"/>
</dbReference>
<dbReference type="Gene3D" id="3.30.420.10">
    <property type="entry name" value="Ribonuclease H-like superfamily/Ribonuclease H"/>
    <property type="match status" value="1"/>
</dbReference>
<dbReference type="RefSeq" id="XP_062727492.1">
    <property type="nucleotide sequence ID" value="XM_062870661.1"/>
</dbReference>